<comment type="caution">
    <text evidence="2">The sequence shown here is derived from an EMBL/GenBank/DDBJ whole genome shotgun (WGS) entry which is preliminary data.</text>
</comment>
<protein>
    <submittedName>
        <fullName evidence="2">Uncharacterized protein</fullName>
    </submittedName>
</protein>
<organism evidence="2 3">
    <name type="scientific">Rhodanobacter aciditrophus</name>
    <dbReference type="NCBI Taxonomy" id="1623218"/>
    <lineage>
        <taxon>Bacteria</taxon>
        <taxon>Pseudomonadati</taxon>
        <taxon>Pseudomonadota</taxon>
        <taxon>Gammaproteobacteria</taxon>
        <taxon>Lysobacterales</taxon>
        <taxon>Rhodanobacteraceae</taxon>
        <taxon>Rhodanobacter</taxon>
    </lineage>
</organism>
<evidence type="ECO:0000313" key="3">
    <source>
        <dbReference type="Proteomes" id="UP001597059"/>
    </source>
</evidence>
<reference evidence="3" key="1">
    <citation type="journal article" date="2019" name="Int. J. Syst. Evol. Microbiol.">
        <title>The Global Catalogue of Microorganisms (GCM) 10K type strain sequencing project: providing services to taxonomists for standard genome sequencing and annotation.</title>
        <authorList>
            <consortium name="The Broad Institute Genomics Platform"/>
            <consortium name="The Broad Institute Genome Sequencing Center for Infectious Disease"/>
            <person name="Wu L."/>
            <person name="Ma J."/>
        </authorList>
    </citation>
    <scope>NUCLEOTIDE SEQUENCE [LARGE SCALE GENOMIC DNA]</scope>
    <source>
        <strain evidence="3">JCM 30774</strain>
    </source>
</reference>
<evidence type="ECO:0000313" key="2">
    <source>
        <dbReference type="EMBL" id="MFD1384157.1"/>
    </source>
</evidence>
<sequence length="298" mass="33186">MKRLFKPWLLALVSASLLHGIFFFEFKDAHWGVEIPDRQPSSQLNVTLLPQDAPVPAVEQSSNSDTTAELPTESNEVPAQPETPTATDTQPDTNTEPLQEEVTAEETTTENTSVETSATEASSTETINDPESTPSSETTEEQSTLPETIVEKEKLSPPVQLQDISEPDTTTADTDLKAKSLLDIGSAQTWQDKADIKGQPFSKKLRDQIKQAEREQTRYEKGIVEQKHYDITEDADGTKYVNINGICWKMPEPGAEEEWKVVLSGCSGQKRSFRFELNITTDLLTPEQLQMLPFGNQE</sequence>
<feature type="compositionally biased region" description="Acidic residues" evidence="1">
    <location>
        <begin position="98"/>
        <end position="108"/>
    </location>
</feature>
<feature type="region of interest" description="Disordered" evidence="1">
    <location>
        <begin position="55"/>
        <end position="172"/>
    </location>
</feature>
<proteinExistence type="predicted"/>
<feature type="compositionally biased region" description="Polar residues" evidence="1">
    <location>
        <begin position="59"/>
        <end position="97"/>
    </location>
</feature>
<gene>
    <name evidence="2" type="ORF">ACFQ45_12305</name>
</gene>
<evidence type="ECO:0000256" key="1">
    <source>
        <dbReference type="SAM" id="MobiDB-lite"/>
    </source>
</evidence>
<dbReference type="Proteomes" id="UP001597059">
    <property type="component" value="Unassembled WGS sequence"/>
</dbReference>
<name>A0ABW4B262_9GAMM</name>
<keyword evidence="3" id="KW-1185">Reference proteome</keyword>
<dbReference type="EMBL" id="JBHTMN010000014">
    <property type="protein sequence ID" value="MFD1384157.1"/>
    <property type="molecule type" value="Genomic_DNA"/>
</dbReference>
<accession>A0ABW4B262</accession>
<dbReference type="RefSeq" id="WP_377368117.1">
    <property type="nucleotide sequence ID" value="NZ_JBHTMN010000014.1"/>
</dbReference>
<feature type="compositionally biased region" description="Low complexity" evidence="1">
    <location>
        <begin position="109"/>
        <end position="148"/>
    </location>
</feature>